<name>A0A8H6MZC2_9PEZI</name>
<gene>
    <name evidence="2" type="ORF">CSOJ01_04408</name>
</gene>
<evidence type="ECO:0000256" key="1">
    <source>
        <dbReference type="SAM" id="MobiDB-lite"/>
    </source>
</evidence>
<evidence type="ECO:0000313" key="2">
    <source>
        <dbReference type="EMBL" id="KAF6813843.1"/>
    </source>
</evidence>
<comment type="caution">
    <text evidence="2">The sequence shown here is derived from an EMBL/GenBank/DDBJ whole genome shotgun (WGS) entry which is preliminary data.</text>
</comment>
<proteinExistence type="predicted"/>
<feature type="region of interest" description="Disordered" evidence="1">
    <location>
        <begin position="100"/>
        <end position="127"/>
    </location>
</feature>
<accession>A0A8H6MZC2</accession>
<dbReference type="AlphaFoldDB" id="A0A8H6MZC2"/>
<keyword evidence="3" id="KW-1185">Reference proteome</keyword>
<reference evidence="2 3" key="1">
    <citation type="journal article" date="2020" name="Phytopathology">
        <title>Genome Sequence Resources of Colletotrichum truncatum, C. plurivorum, C. musicola, and C. sojae: Four Species Pathogenic to Soybean (Glycine max).</title>
        <authorList>
            <person name="Rogerio F."/>
            <person name="Boufleur T.R."/>
            <person name="Ciampi-Guillardi M."/>
            <person name="Sukno S.A."/>
            <person name="Thon M.R."/>
            <person name="Massola Junior N.S."/>
            <person name="Baroncelli R."/>
        </authorList>
    </citation>
    <scope>NUCLEOTIDE SEQUENCE [LARGE SCALE GENOMIC DNA]</scope>
    <source>
        <strain evidence="2 3">LFN0009</strain>
    </source>
</reference>
<dbReference type="Proteomes" id="UP000652219">
    <property type="component" value="Unassembled WGS sequence"/>
</dbReference>
<protein>
    <submittedName>
        <fullName evidence="2">Uncharacterized protein</fullName>
    </submittedName>
</protein>
<organism evidence="2 3">
    <name type="scientific">Colletotrichum sojae</name>
    <dbReference type="NCBI Taxonomy" id="2175907"/>
    <lineage>
        <taxon>Eukaryota</taxon>
        <taxon>Fungi</taxon>
        <taxon>Dikarya</taxon>
        <taxon>Ascomycota</taxon>
        <taxon>Pezizomycotina</taxon>
        <taxon>Sordariomycetes</taxon>
        <taxon>Hypocreomycetidae</taxon>
        <taxon>Glomerellales</taxon>
        <taxon>Glomerellaceae</taxon>
        <taxon>Colletotrichum</taxon>
        <taxon>Colletotrichum orchidearum species complex</taxon>
    </lineage>
</organism>
<evidence type="ECO:0000313" key="3">
    <source>
        <dbReference type="Proteomes" id="UP000652219"/>
    </source>
</evidence>
<dbReference type="EMBL" id="WIGN01000049">
    <property type="protein sequence ID" value="KAF6813843.1"/>
    <property type="molecule type" value="Genomic_DNA"/>
</dbReference>
<sequence>MPTPTTPRTDGPSRHLAAAAAYSVPFPNALGYGPQTNKGALITVAIAKGTKPHWRSCSFDSLANADSGVFDKKWRLRPLEAIPSAGLQIAARFHGQTAVYGGKTRSESKETGSLLRASARDQPLSPSSEALRPIALWSLANSFTKNGTTLPNGEGSRDGIVDIRERLIRAKTVLRPHRNRVSDVTPVSDISSVEHGRRMRAVVGQWEELLVADRVMRHGLEDADERTADTPLQEAALPCQTNGAAGAGAGVARRAELVLIFLADDPPLALLRNEGRPHVMRQTDDGWPVLGVLWASYGMVHPSVEGGSLVLRDCEVAMIRCG</sequence>